<sequence length="168" mass="19272">MSKKQKLIFKISIGLNIILIAFVAWGYMKINFVEEQIFITEVQHNLVELEGLIANQIDNNWSDPNLVTTELGDVLNGIWLGITAGEQLGTLSKNDKKILNNLYNKLRQFPNNDLYKFADLTEEDKNNFEDLQKMLREVGLGLRIQVSGDMKYFIKQAEKLEGKIKVPL</sequence>
<evidence type="ECO:0000313" key="2">
    <source>
        <dbReference type="EMBL" id="RTE07190.1"/>
    </source>
</evidence>
<keyword evidence="1" id="KW-1133">Transmembrane helix</keyword>
<organism evidence="2 3">
    <name type="scientific">Paenibacillus whitsoniae</name>
    <dbReference type="NCBI Taxonomy" id="2496558"/>
    <lineage>
        <taxon>Bacteria</taxon>
        <taxon>Bacillati</taxon>
        <taxon>Bacillota</taxon>
        <taxon>Bacilli</taxon>
        <taxon>Bacillales</taxon>
        <taxon>Paenibacillaceae</taxon>
        <taxon>Paenibacillus</taxon>
    </lineage>
</organism>
<feature type="transmembrane region" description="Helical" evidence="1">
    <location>
        <begin position="7"/>
        <end position="28"/>
    </location>
</feature>
<gene>
    <name evidence="2" type="ORF">EJQ19_21810</name>
</gene>
<dbReference type="Proteomes" id="UP000276128">
    <property type="component" value="Unassembled WGS sequence"/>
</dbReference>
<keyword evidence="1" id="KW-0812">Transmembrane</keyword>
<dbReference type="AlphaFoldDB" id="A0A3S0CSG2"/>
<dbReference type="EMBL" id="RXHU01000066">
    <property type="protein sequence ID" value="RTE07190.1"/>
    <property type="molecule type" value="Genomic_DNA"/>
</dbReference>
<evidence type="ECO:0000313" key="3">
    <source>
        <dbReference type="Proteomes" id="UP000276128"/>
    </source>
</evidence>
<name>A0A3S0CSG2_9BACL</name>
<proteinExistence type="predicted"/>
<comment type="caution">
    <text evidence="2">The sequence shown here is derived from an EMBL/GenBank/DDBJ whole genome shotgun (WGS) entry which is preliminary data.</text>
</comment>
<reference evidence="2 3" key="1">
    <citation type="submission" date="2018-12" db="EMBL/GenBank/DDBJ databases">
        <title>Bacillus ochoae sp. nov., Paenibacillus whitsoniae sp. nov., Paenibacillus spiritus sp. nov. Isolated from the Mars Exploration Rover during spacecraft assembly.</title>
        <authorList>
            <person name="Seuylemezian A."/>
            <person name="Vaishampayan P."/>
        </authorList>
    </citation>
    <scope>NUCLEOTIDE SEQUENCE [LARGE SCALE GENOMIC DNA]</scope>
    <source>
        <strain evidence="2 3">MER 54</strain>
    </source>
</reference>
<keyword evidence="3" id="KW-1185">Reference proteome</keyword>
<dbReference type="OrthoDB" id="2870318at2"/>
<accession>A0A3S0CSG2</accession>
<keyword evidence="1" id="KW-0472">Membrane</keyword>
<protein>
    <submittedName>
        <fullName evidence="2">Uncharacterized protein</fullName>
    </submittedName>
</protein>
<dbReference type="RefSeq" id="WP_126143354.1">
    <property type="nucleotide sequence ID" value="NZ_RXHU01000066.1"/>
</dbReference>
<evidence type="ECO:0000256" key="1">
    <source>
        <dbReference type="SAM" id="Phobius"/>
    </source>
</evidence>